<feature type="region of interest" description="Disordered" evidence="2">
    <location>
        <begin position="1653"/>
        <end position="1688"/>
    </location>
</feature>
<dbReference type="Pfam" id="PF00630">
    <property type="entry name" value="Filamin"/>
    <property type="match status" value="1"/>
</dbReference>
<dbReference type="SUPFAM" id="SSF81296">
    <property type="entry name" value="E set domains"/>
    <property type="match status" value="1"/>
</dbReference>
<comment type="caution">
    <text evidence="3">The sequence shown here is derived from an EMBL/GenBank/DDBJ whole genome shotgun (WGS) entry which is preliminary data.</text>
</comment>
<evidence type="ECO:0000313" key="3">
    <source>
        <dbReference type="EMBL" id="KAJ8891401.1"/>
    </source>
</evidence>
<feature type="region of interest" description="Disordered" evidence="2">
    <location>
        <begin position="946"/>
        <end position="965"/>
    </location>
</feature>
<keyword evidence="4" id="KW-1185">Reference proteome</keyword>
<dbReference type="InterPro" id="IPR017868">
    <property type="entry name" value="Filamin/ABP280_repeat-like"/>
</dbReference>
<dbReference type="Gene3D" id="2.60.40.10">
    <property type="entry name" value="Immunoglobulins"/>
    <property type="match status" value="1"/>
</dbReference>
<accession>A0ABQ9I411</accession>
<gene>
    <name evidence="3" type="ORF">PR048_010917</name>
</gene>
<feature type="region of interest" description="Disordered" evidence="2">
    <location>
        <begin position="474"/>
        <end position="506"/>
    </location>
</feature>
<feature type="compositionally biased region" description="Polar residues" evidence="2">
    <location>
        <begin position="830"/>
        <end position="842"/>
    </location>
</feature>
<protein>
    <submittedName>
        <fullName evidence="3">Uncharacterized protein</fullName>
    </submittedName>
</protein>
<feature type="region of interest" description="Disordered" evidence="2">
    <location>
        <begin position="1052"/>
        <end position="1073"/>
    </location>
</feature>
<dbReference type="InterPro" id="IPR001298">
    <property type="entry name" value="Filamin/ABP280_rpt"/>
</dbReference>
<feature type="region of interest" description="Disordered" evidence="2">
    <location>
        <begin position="83"/>
        <end position="104"/>
    </location>
</feature>
<dbReference type="InterPro" id="IPR014756">
    <property type="entry name" value="Ig_E-set"/>
</dbReference>
<evidence type="ECO:0000256" key="2">
    <source>
        <dbReference type="SAM" id="MobiDB-lite"/>
    </source>
</evidence>
<dbReference type="EMBL" id="JARBHB010000003">
    <property type="protein sequence ID" value="KAJ8891401.1"/>
    <property type="molecule type" value="Genomic_DNA"/>
</dbReference>
<dbReference type="Proteomes" id="UP001159363">
    <property type="component" value="Chromosome 3"/>
</dbReference>
<feature type="compositionally biased region" description="Polar residues" evidence="2">
    <location>
        <begin position="1052"/>
        <end position="1066"/>
    </location>
</feature>
<feature type="compositionally biased region" description="Basic residues" evidence="2">
    <location>
        <begin position="1745"/>
        <end position="1755"/>
    </location>
</feature>
<dbReference type="InterPro" id="IPR013783">
    <property type="entry name" value="Ig-like_fold"/>
</dbReference>
<feature type="repeat" description="Filamin" evidence="1">
    <location>
        <begin position="99"/>
        <end position="221"/>
    </location>
</feature>
<evidence type="ECO:0000256" key="1">
    <source>
        <dbReference type="PROSITE-ProRule" id="PRU00087"/>
    </source>
</evidence>
<evidence type="ECO:0000313" key="4">
    <source>
        <dbReference type="Proteomes" id="UP001159363"/>
    </source>
</evidence>
<feature type="region of interest" description="Disordered" evidence="2">
    <location>
        <begin position="816"/>
        <end position="844"/>
    </location>
</feature>
<feature type="region of interest" description="Disordered" evidence="2">
    <location>
        <begin position="1744"/>
        <end position="1785"/>
    </location>
</feature>
<dbReference type="SMART" id="SM00557">
    <property type="entry name" value="IG_FLMN"/>
    <property type="match status" value="1"/>
</dbReference>
<dbReference type="PROSITE" id="PS50194">
    <property type="entry name" value="FILAMIN_REPEAT"/>
    <property type="match status" value="1"/>
</dbReference>
<organism evidence="3 4">
    <name type="scientific">Dryococelus australis</name>
    <dbReference type="NCBI Taxonomy" id="614101"/>
    <lineage>
        <taxon>Eukaryota</taxon>
        <taxon>Metazoa</taxon>
        <taxon>Ecdysozoa</taxon>
        <taxon>Arthropoda</taxon>
        <taxon>Hexapoda</taxon>
        <taxon>Insecta</taxon>
        <taxon>Pterygota</taxon>
        <taxon>Neoptera</taxon>
        <taxon>Polyneoptera</taxon>
        <taxon>Phasmatodea</taxon>
        <taxon>Verophasmatodea</taxon>
        <taxon>Anareolatae</taxon>
        <taxon>Phasmatidae</taxon>
        <taxon>Eurycanthinae</taxon>
        <taxon>Dryococelus</taxon>
    </lineage>
</organism>
<reference evidence="3 4" key="1">
    <citation type="submission" date="2023-02" db="EMBL/GenBank/DDBJ databases">
        <title>LHISI_Scaffold_Assembly.</title>
        <authorList>
            <person name="Stuart O.P."/>
            <person name="Cleave R."/>
            <person name="Magrath M.J.L."/>
            <person name="Mikheyev A.S."/>
        </authorList>
    </citation>
    <scope>NUCLEOTIDE SEQUENCE [LARGE SCALE GENOMIC DNA]</scope>
    <source>
        <strain evidence="3">Daus_M_001</strain>
        <tissue evidence="3">Leg muscle</tissue>
    </source>
</reference>
<sequence length="1949" mass="220032">MHDTEFSNVDFEPTFALTTRLDETYPTESIPNLDCPLERARPHSTFHPFHAFSEEELKQARLTSYLERRLINYLWKVKESLDSSLGPQHCGSPGRRPPEPQRHSSGCVVKGMGLVAAVQGHRATFYIYLRNPRRPSNLHVAVHGPAADFGYATMLFHSSVSQTSTSSTTSSPSSRASIPVRYRISSNHVRVTYIPRSAGHHELRVCQDGLPVVGSPYSVHVESCDESQLLPWKSSSEDEDDDRKVVRRRLRVLLRVVDFIGEKMLLTEDGRLTRVCSIEALYKASRQISTSPSERVSILDPGGIRGDGMANQTNFLEAPSLRVWDASKNHDSKLRGLELFRDRCRYVICLCNFVLKNTTKQRSLEILQMAEKILDGRPIKLHDDNMNKIKFTVERIMASPVYLKSHIPSCNEYDESGNKVHQCLSNLRIDEYITGSVSQANSGCLFSSSLREEGLEKDTNTNIALTVVEGHGCRKDRDNIDTSQPENMPPPISSEYTRSSEESKSGVNNISGDYGENSFTFVAKLVPTILEEDEELLYNVKEQNFPQPKYEDIRTVAIFYCDDSNQTKSTKNETVSGDVTTSEYDSKTPVTTKVAKYIPEYNEVILMKSEGNPYFESQNKEKFHHSHSVRCSLEPLPAEVRVKYAEYAARSHMRDVVSSSCHINKEGNRDSMMHQNIAETNISSYFEMQQHGEGTEDTNQNLSANYSTSCTNPHTNDNAMTSAKIEKTNEHLNYINEQTTVDPVLQTTMNKLHTGKAAKHNENCKDHFIFWPPNSDDGLSSSFQDIADAAMDFDAIISAPNLDEALKKLEQGLQKLQQSPANGKGHESNSTRSPADSNNTPDDINAVMHDLEEIYENIANPLEEEVEDSPINFGFAEGDEDMSYGAEDSDYLSLDDMRGSFQQSPVDESRSVSRSHRRYRYRCDDIGADVGMGPAEREIWGLSDAAEDKVSSKEPSYASKRPQTAMPSSKQYMKFFPDMMQMCSITEELEPFNSRSRRQDALFSTPSNLLSTDQSQGKTCGTDTAIGPHVPKSESLSNSENIHHHVEVQNVNSSRYSTQITPTNPKSPEKRDIGSKYSCQEIRVEKIASNEYCTKITGSQKAIHATDSHLPKTERSEIILTVGPYNELCNRSVPCAEHSSFVLDENKPDDVTYNEGTANFLYKEGDDFTSNLSKSLLDPSKMENPCITNNKTYNHVSQENKRVYSMFKFVEMKPPVDEPWMKCSLNNGNLLVSNLNSECNATNSELLNSVIHSENIQGPQFPDKLCTADDCHSGEQMNITLLSPCKRVDPPSPKIKRLGKSLQETLNIKRRSRKHPSIMIPGIVSKWKRLFERRVQTDHEHSDSEWKCSENILGSDLGKKNIVTHWKMFWEDLLERRNTESSTVEFRDKEKKNTIPKCKNVTSEEKPAVKKIESFKEKHRKSAQSFFKSCIDDRSEDKPSSPNHTFAKLQDKILDQNASQLETKHSVTNMSLQQEWKHNISYKGTSFLDNTEVCPKGLIRDSSGLRVCGEEARHTGEEKLIKRFRAQGELGSIPVQLFPDFRMWESRRRMPLVGGVFSEISRFFPPLHFGAALYSPHCTLISFQDLVVKSHPNPEQGSTVVTHWTRIWEDLTSIPGPAILIYVSHCFPKSIQVHQHDVFAPSKVTTDVPRRVAQDPTATPVAHEVARDDGRPRRQLGGAQMDDVRSKASRRLVLYSSHDRPMSPTPEQSENTKQRFLQARSFFQTLEGSTSDGLWHVPQADLWRKSHPRSRRPARKRADVTTTSDSEVTLGHMDSSSESDLGGSERCRSRVTDRFLVKDLFKDVPRSLNPDVTVISLHKILLVVQKYGCKLFAEVLSFSCVCLQRDEGGSIRGLKGIPHREAVLAALRSVDDDRTSSRASSPYDALQDDDEGGDVLTLRDYCKSPMPEYQHEYPHLPKTPSNLYHHRTNLLASGFIPHHQLLSDSFTSP</sequence>
<proteinExistence type="predicted"/>
<name>A0ABQ9I411_9NEOP</name>